<evidence type="ECO:0000313" key="2">
    <source>
        <dbReference type="EMBL" id="TMQ91635.1"/>
    </source>
</evidence>
<name>A0A5C4J487_9ACTN</name>
<dbReference type="OrthoDB" id="9838820at2"/>
<dbReference type="Gene3D" id="1.20.58.1290">
    <property type="entry name" value="CarD-like, C-terminal domain"/>
    <property type="match status" value="1"/>
</dbReference>
<evidence type="ECO:0000313" key="3">
    <source>
        <dbReference type="Proteomes" id="UP000309174"/>
    </source>
</evidence>
<proteinExistence type="predicted"/>
<dbReference type="InterPro" id="IPR048792">
    <property type="entry name" value="CarD_C"/>
</dbReference>
<keyword evidence="3" id="KW-1185">Reference proteome</keyword>
<dbReference type="EMBL" id="VCKW01000197">
    <property type="protein sequence ID" value="TMQ91635.1"/>
    <property type="molecule type" value="Genomic_DNA"/>
</dbReference>
<reference evidence="2 3" key="1">
    <citation type="submission" date="2019-05" db="EMBL/GenBank/DDBJ databases">
        <title>Draft genome sequence of Actinomadura sp. 14C53.</title>
        <authorList>
            <person name="Saricaoglu S."/>
            <person name="Isik K."/>
        </authorList>
    </citation>
    <scope>NUCLEOTIDE SEQUENCE [LARGE SCALE GENOMIC DNA]</scope>
    <source>
        <strain evidence="2 3">14C53</strain>
    </source>
</reference>
<organism evidence="2 3">
    <name type="scientific">Actinomadura soli</name>
    <dbReference type="NCBI Taxonomy" id="2508997"/>
    <lineage>
        <taxon>Bacteria</taxon>
        <taxon>Bacillati</taxon>
        <taxon>Actinomycetota</taxon>
        <taxon>Actinomycetes</taxon>
        <taxon>Streptosporangiales</taxon>
        <taxon>Thermomonosporaceae</taxon>
        <taxon>Actinomadura</taxon>
    </lineage>
</organism>
<dbReference type="RefSeq" id="WP_138648565.1">
    <property type="nucleotide sequence ID" value="NZ_VCKW01000197.1"/>
</dbReference>
<gene>
    <name evidence="2" type="ORF">ETD83_29955</name>
</gene>
<protein>
    <recommendedName>
        <fullName evidence="1">CarD C-terminal domain-containing protein</fullName>
    </recommendedName>
</protein>
<dbReference type="Proteomes" id="UP000309174">
    <property type="component" value="Unassembled WGS sequence"/>
</dbReference>
<sequence length="182" mass="19125">MKYSVGDAVVFGTDGATVVRAITTGESAGRSWTKVTLGFPFDSPAPDIVEPRTDHGCLAPLSEVLGPGGVPAVLAILAGPVPDSEPTTWGSVRDTYLTMIGGITPDAYLDDMPAVLDACQVAEVVRNLTARQHRQESARWETQTLDEARTVLVSEVALGAGIDRIQAEAAIDEALAVNRLAP</sequence>
<dbReference type="Pfam" id="PF21095">
    <property type="entry name" value="CarD_C"/>
    <property type="match status" value="1"/>
</dbReference>
<accession>A0A5C4J487</accession>
<feature type="domain" description="CarD C-terminal" evidence="1">
    <location>
        <begin position="117"/>
        <end position="172"/>
    </location>
</feature>
<evidence type="ECO:0000259" key="1">
    <source>
        <dbReference type="Pfam" id="PF21095"/>
    </source>
</evidence>
<comment type="caution">
    <text evidence="2">The sequence shown here is derived from an EMBL/GenBank/DDBJ whole genome shotgun (WGS) entry which is preliminary data.</text>
</comment>
<dbReference type="InterPro" id="IPR042215">
    <property type="entry name" value="CarD-like_C"/>
</dbReference>
<dbReference type="AlphaFoldDB" id="A0A5C4J487"/>